<organism evidence="3 4">
    <name type="scientific">Pleurotus eryngii</name>
    <name type="common">Boletus of the steppes</name>
    <dbReference type="NCBI Taxonomy" id="5323"/>
    <lineage>
        <taxon>Eukaryota</taxon>
        <taxon>Fungi</taxon>
        <taxon>Dikarya</taxon>
        <taxon>Basidiomycota</taxon>
        <taxon>Agaricomycotina</taxon>
        <taxon>Agaricomycetes</taxon>
        <taxon>Agaricomycetidae</taxon>
        <taxon>Agaricales</taxon>
        <taxon>Pleurotineae</taxon>
        <taxon>Pleurotaceae</taxon>
        <taxon>Pleurotus</taxon>
    </lineage>
</organism>
<sequence>MAAEESKRSLERLLSPSCTAWGLESMVMDGLDVEMEMRGTGRASIMRATVYSRLHCAYVLLTSRHAMFLDRQVRVGSKGRDGNALGEGRIMDSSIPSFAVRMRMYSWHYARNSIRKHAIQWYRVSVSLEYEAQIHTSYSMVYEVGIKRTGAKAHHSPSPRRYTTSEFHVSGRSRRASPRRPESHASTFHSGGPARQVVGYEKDPEGDGAKNERPPRPEDVAGEGGTTIDDERDSEEAGAVAGRISGGVGAGAHVWAWAMLMGASAGLWAARRSFAARRRRGSWGWVEGEIDGVEESIIINQNRAVYHMRTGGARVTMM</sequence>
<feature type="transmembrane region" description="Helical" evidence="2">
    <location>
        <begin position="252"/>
        <end position="270"/>
    </location>
</feature>
<name>A0A9P6D2S0_PLEER</name>
<protein>
    <submittedName>
        <fullName evidence="3">Uncharacterized protein</fullName>
    </submittedName>
</protein>
<reference evidence="3" key="1">
    <citation type="submission" date="2020-11" db="EMBL/GenBank/DDBJ databases">
        <authorList>
            <consortium name="DOE Joint Genome Institute"/>
            <person name="Ahrendt S."/>
            <person name="Riley R."/>
            <person name="Andreopoulos W."/>
            <person name="Labutti K."/>
            <person name="Pangilinan J."/>
            <person name="Ruiz-Duenas F.J."/>
            <person name="Barrasa J.M."/>
            <person name="Sanchez-Garcia M."/>
            <person name="Camarero S."/>
            <person name="Miyauchi S."/>
            <person name="Serrano A."/>
            <person name="Linde D."/>
            <person name="Babiker R."/>
            <person name="Drula E."/>
            <person name="Ayuso-Fernandez I."/>
            <person name="Pacheco R."/>
            <person name="Padilla G."/>
            <person name="Ferreira P."/>
            <person name="Barriuso J."/>
            <person name="Kellner H."/>
            <person name="Castanera R."/>
            <person name="Alfaro M."/>
            <person name="Ramirez L."/>
            <person name="Pisabarro A.G."/>
            <person name="Kuo A."/>
            <person name="Tritt A."/>
            <person name="Lipzen A."/>
            <person name="He G."/>
            <person name="Yan M."/>
            <person name="Ng V."/>
            <person name="Cullen D."/>
            <person name="Martin F."/>
            <person name="Rosso M.-N."/>
            <person name="Henrissat B."/>
            <person name="Hibbett D."/>
            <person name="Martinez A.T."/>
            <person name="Grigoriev I.V."/>
        </authorList>
    </citation>
    <scope>NUCLEOTIDE SEQUENCE</scope>
    <source>
        <strain evidence="3">ATCC 90797</strain>
    </source>
</reference>
<dbReference type="AlphaFoldDB" id="A0A9P6D2S0"/>
<keyword evidence="2" id="KW-0812">Transmembrane</keyword>
<feature type="region of interest" description="Disordered" evidence="1">
    <location>
        <begin position="150"/>
        <end position="237"/>
    </location>
</feature>
<keyword evidence="2" id="KW-1133">Transmembrane helix</keyword>
<evidence type="ECO:0000256" key="1">
    <source>
        <dbReference type="SAM" id="MobiDB-lite"/>
    </source>
</evidence>
<keyword evidence="2" id="KW-0472">Membrane</keyword>
<proteinExistence type="predicted"/>
<evidence type="ECO:0000256" key="2">
    <source>
        <dbReference type="SAM" id="Phobius"/>
    </source>
</evidence>
<dbReference type="EMBL" id="MU154645">
    <property type="protein sequence ID" value="KAF9490311.1"/>
    <property type="molecule type" value="Genomic_DNA"/>
</dbReference>
<evidence type="ECO:0000313" key="3">
    <source>
        <dbReference type="EMBL" id="KAF9490311.1"/>
    </source>
</evidence>
<gene>
    <name evidence="3" type="ORF">BDN71DRAFT_1434810</name>
</gene>
<dbReference type="Proteomes" id="UP000807025">
    <property type="component" value="Unassembled WGS sequence"/>
</dbReference>
<comment type="caution">
    <text evidence="3">The sequence shown here is derived from an EMBL/GenBank/DDBJ whole genome shotgun (WGS) entry which is preliminary data.</text>
</comment>
<keyword evidence="4" id="KW-1185">Reference proteome</keyword>
<evidence type="ECO:0000313" key="4">
    <source>
        <dbReference type="Proteomes" id="UP000807025"/>
    </source>
</evidence>
<feature type="compositionally biased region" description="Basic and acidic residues" evidence="1">
    <location>
        <begin position="200"/>
        <end position="219"/>
    </location>
</feature>
<accession>A0A9P6D2S0</accession>